<keyword evidence="4 6" id="KW-1133">Transmembrane helix</keyword>
<feature type="transmembrane region" description="Helical" evidence="6">
    <location>
        <begin position="197"/>
        <end position="217"/>
    </location>
</feature>
<dbReference type="InterPro" id="IPR000620">
    <property type="entry name" value="EamA_dom"/>
</dbReference>
<dbReference type="RefSeq" id="WP_208046104.1">
    <property type="nucleotide sequence ID" value="NZ_JAGDYL010000017.1"/>
</dbReference>
<keyword evidence="5 6" id="KW-0472">Membrane</keyword>
<feature type="transmembrane region" description="Helical" evidence="6">
    <location>
        <begin position="99"/>
        <end position="120"/>
    </location>
</feature>
<evidence type="ECO:0000256" key="1">
    <source>
        <dbReference type="ARBA" id="ARBA00004141"/>
    </source>
</evidence>
<gene>
    <name evidence="8" type="ORF">J4H91_09910</name>
</gene>
<feature type="transmembrane region" description="Helical" evidence="6">
    <location>
        <begin position="155"/>
        <end position="176"/>
    </location>
</feature>
<feature type="domain" description="EamA" evidence="7">
    <location>
        <begin position="161"/>
        <end position="294"/>
    </location>
</feature>
<accession>A0A939RYE7</accession>
<feature type="transmembrane region" description="Helical" evidence="6">
    <location>
        <begin position="43"/>
        <end position="62"/>
    </location>
</feature>
<sequence length="303" mass="30040">MTPTPRTSQLPRPALPFLAILVAAALWGTTGTAATFAPSAGPLAIGAAALGVGGLLQAAVAARSLFRERRALRSHPAVIAAGSLAVAVYPLAFYSSMHLAGVAVGTVVSLGTAPIFSGVLERTLDGTRLSGQWLLAAALGIAGCALLSATEATGAGSASALGILLGTVAGFTYALYSRAAYRLITSGVSRASAMGSVFGIGGALLLPVLVATGAPLISSPGAFAVAVYMAVVPMFLGYVLFGYGLTRVPPSTATTLTLAEPAIAAVLAVVIVGERLTLSGWCGVAAITASLVVLALPARRGSP</sequence>
<keyword evidence="9" id="KW-1185">Reference proteome</keyword>
<dbReference type="GO" id="GO:0016020">
    <property type="term" value="C:membrane"/>
    <property type="evidence" value="ECO:0007669"/>
    <property type="project" value="UniProtKB-SubCell"/>
</dbReference>
<comment type="subcellular location">
    <subcellularLocation>
        <location evidence="1">Membrane</location>
        <topology evidence="1">Multi-pass membrane protein</topology>
    </subcellularLocation>
</comment>
<dbReference type="SUPFAM" id="SSF103481">
    <property type="entry name" value="Multidrug resistance efflux transporter EmrE"/>
    <property type="match status" value="2"/>
</dbReference>
<reference evidence="8" key="1">
    <citation type="submission" date="2021-03" db="EMBL/GenBank/DDBJ databases">
        <title>Leucobacter chromiisoli sp. nov., isolated from chromium-containing soil of chemical plant.</title>
        <authorList>
            <person name="Xu Z."/>
        </authorList>
    </citation>
    <scope>NUCLEOTIDE SEQUENCE</scope>
    <source>
        <strain evidence="8">A2</strain>
    </source>
</reference>
<evidence type="ECO:0000313" key="9">
    <source>
        <dbReference type="Proteomes" id="UP000664398"/>
    </source>
</evidence>
<evidence type="ECO:0000256" key="6">
    <source>
        <dbReference type="SAM" id="Phobius"/>
    </source>
</evidence>
<comment type="caution">
    <text evidence="8">The sequence shown here is derived from an EMBL/GenBank/DDBJ whole genome shotgun (WGS) entry which is preliminary data.</text>
</comment>
<evidence type="ECO:0000256" key="4">
    <source>
        <dbReference type="ARBA" id="ARBA00022989"/>
    </source>
</evidence>
<dbReference type="AlphaFoldDB" id="A0A939RYE7"/>
<evidence type="ECO:0000256" key="3">
    <source>
        <dbReference type="ARBA" id="ARBA00022692"/>
    </source>
</evidence>
<dbReference type="Proteomes" id="UP000664398">
    <property type="component" value="Unassembled WGS sequence"/>
</dbReference>
<keyword evidence="3 6" id="KW-0812">Transmembrane</keyword>
<dbReference type="InterPro" id="IPR050638">
    <property type="entry name" value="AA-Vitamin_Transporters"/>
</dbReference>
<evidence type="ECO:0000256" key="2">
    <source>
        <dbReference type="ARBA" id="ARBA00007362"/>
    </source>
</evidence>
<feature type="transmembrane region" description="Helical" evidence="6">
    <location>
        <begin position="132"/>
        <end position="149"/>
    </location>
</feature>
<dbReference type="InterPro" id="IPR037185">
    <property type="entry name" value="EmrE-like"/>
</dbReference>
<dbReference type="Pfam" id="PF00892">
    <property type="entry name" value="EamA"/>
    <property type="match status" value="2"/>
</dbReference>
<dbReference type="Gene3D" id="1.10.3730.20">
    <property type="match status" value="1"/>
</dbReference>
<feature type="transmembrane region" description="Helical" evidence="6">
    <location>
        <begin position="74"/>
        <end position="93"/>
    </location>
</feature>
<evidence type="ECO:0000259" key="7">
    <source>
        <dbReference type="Pfam" id="PF00892"/>
    </source>
</evidence>
<evidence type="ECO:0000313" key="8">
    <source>
        <dbReference type="EMBL" id="MBO1805628.1"/>
    </source>
</evidence>
<evidence type="ECO:0000256" key="5">
    <source>
        <dbReference type="ARBA" id="ARBA00023136"/>
    </source>
</evidence>
<dbReference type="EMBL" id="JAGDYL010000017">
    <property type="protein sequence ID" value="MBO1805628.1"/>
    <property type="molecule type" value="Genomic_DNA"/>
</dbReference>
<dbReference type="PANTHER" id="PTHR32322:SF2">
    <property type="entry name" value="EAMA DOMAIN-CONTAINING PROTEIN"/>
    <property type="match status" value="1"/>
</dbReference>
<feature type="domain" description="EamA" evidence="7">
    <location>
        <begin position="18"/>
        <end position="148"/>
    </location>
</feature>
<name>A0A939RYE7_9MICO</name>
<comment type="similarity">
    <text evidence="2">Belongs to the EamA transporter family.</text>
</comment>
<proteinExistence type="inferred from homology"/>
<protein>
    <submittedName>
        <fullName evidence="8">EamA family transporter</fullName>
    </submittedName>
</protein>
<feature type="transmembrane region" description="Helical" evidence="6">
    <location>
        <begin position="223"/>
        <end position="241"/>
    </location>
</feature>
<feature type="transmembrane region" description="Helical" evidence="6">
    <location>
        <begin position="278"/>
        <end position="298"/>
    </location>
</feature>
<organism evidence="8 9">
    <name type="scientific">Leucobacter ruminantium</name>
    <dbReference type="NCBI Taxonomy" id="1289170"/>
    <lineage>
        <taxon>Bacteria</taxon>
        <taxon>Bacillati</taxon>
        <taxon>Actinomycetota</taxon>
        <taxon>Actinomycetes</taxon>
        <taxon>Micrococcales</taxon>
        <taxon>Microbacteriaceae</taxon>
        <taxon>Leucobacter</taxon>
    </lineage>
</organism>
<feature type="transmembrane region" description="Helical" evidence="6">
    <location>
        <begin position="253"/>
        <end position="272"/>
    </location>
</feature>
<dbReference type="PANTHER" id="PTHR32322">
    <property type="entry name" value="INNER MEMBRANE TRANSPORTER"/>
    <property type="match status" value="1"/>
</dbReference>